<evidence type="ECO:0000313" key="2">
    <source>
        <dbReference type="Proteomes" id="UP001057402"/>
    </source>
</evidence>
<organism evidence="1 2">
    <name type="scientific">Melastoma candidum</name>
    <dbReference type="NCBI Taxonomy" id="119954"/>
    <lineage>
        <taxon>Eukaryota</taxon>
        <taxon>Viridiplantae</taxon>
        <taxon>Streptophyta</taxon>
        <taxon>Embryophyta</taxon>
        <taxon>Tracheophyta</taxon>
        <taxon>Spermatophyta</taxon>
        <taxon>Magnoliopsida</taxon>
        <taxon>eudicotyledons</taxon>
        <taxon>Gunneridae</taxon>
        <taxon>Pentapetalae</taxon>
        <taxon>rosids</taxon>
        <taxon>malvids</taxon>
        <taxon>Myrtales</taxon>
        <taxon>Melastomataceae</taxon>
        <taxon>Melastomatoideae</taxon>
        <taxon>Melastomateae</taxon>
        <taxon>Melastoma</taxon>
    </lineage>
</organism>
<protein>
    <submittedName>
        <fullName evidence="1">Uncharacterized protein</fullName>
    </submittedName>
</protein>
<dbReference type="EMBL" id="CM042885">
    <property type="protein sequence ID" value="KAI4367415.1"/>
    <property type="molecule type" value="Genomic_DNA"/>
</dbReference>
<comment type="caution">
    <text evidence="1">The sequence shown here is derived from an EMBL/GenBank/DDBJ whole genome shotgun (WGS) entry which is preliminary data.</text>
</comment>
<proteinExistence type="predicted"/>
<name>A0ACB9QQ31_9MYRT</name>
<reference evidence="2" key="1">
    <citation type="journal article" date="2023" name="Front. Plant Sci.">
        <title>Chromosomal-level genome assembly of Melastoma candidum provides insights into trichome evolution.</title>
        <authorList>
            <person name="Zhong Y."/>
            <person name="Wu W."/>
            <person name="Sun C."/>
            <person name="Zou P."/>
            <person name="Liu Y."/>
            <person name="Dai S."/>
            <person name="Zhou R."/>
        </authorList>
    </citation>
    <scope>NUCLEOTIDE SEQUENCE [LARGE SCALE GENOMIC DNA]</scope>
</reference>
<sequence length="362" mass="39232">MAQKEGLMSPHPSDWVRGKAIGCGSFGTVHLAMSKATGALFVVKSAKTDAAASIDSLRNEANILQDLDSPYVVRCIGRDLQRAKDGGIELSIFTEYMAGGSLADIAEKFGGSLDEDIIRLFTREILHGLKYLHGNGIVHCDIKGKNVLLCSSGNIKLADFGCAKRLSSVSQATTAGTPLWMAPEVIRKEGVYTASDIWSLGCTIIEMATGRPPWLNGQSHPEATLMKIASSDEIPPFPGIFSKDGLDFLSKCLVRDPKKRASAEELLNHPFVTGSSLSRSSSRQKNGGDSPVSVLTLEHDSGDNSVIRINKQSDEHNRFRRTPFSMKHYQSAAALKANDDALRSSGVWITVRCYSDSENSIK</sequence>
<evidence type="ECO:0000313" key="1">
    <source>
        <dbReference type="EMBL" id="KAI4367415.1"/>
    </source>
</evidence>
<dbReference type="Proteomes" id="UP001057402">
    <property type="component" value="Chromosome 6"/>
</dbReference>
<keyword evidence="2" id="KW-1185">Reference proteome</keyword>
<accession>A0ACB9QQ31</accession>
<gene>
    <name evidence="1" type="ORF">MLD38_023154</name>
</gene>